<keyword evidence="2" id="KW-1185">Reference proteome</keyword>
<gene>
    <name evidence="1" type="ordered locus">Hsero_2506</name>
</gene>
<dbReference type="Proteomes" id="UP000000329">
    <property type="component" value="Chromosome"/>
</dbReference>
<sequence>MLQLAVHLGQLAADADGGEVTGRSGVVVDVLQVFGDAGGGLRRVELVILGELALVELRHDDLQAMKMPCAPPGNAAGLSQLQLATRAVRQTRHVQ</sequence>
<evidence type="ECO:0000313" key="1">
    <source>
        <dbReference type="EMBL" id="ADJ64005.1"/>
    </source>
</evidence>
<reference evidence="1 2" key="1">
    <citation type="submission" date="2010-04" db="EMBL/GenBank/DDBJ databases">
        <title>The genome of Herbaspirillum seropedicae SmR1, an endophytic, nitrogen-fixing, plant-growth promoting beta-Proteobacteria.</title>
        <authorList>
            <person name="Pedrosa F.O."/>
            <person name="Monteiro R.A."/>
            <person name="Wassem R."/>
            <person name="Cruz L.M."/>
            <person name="Ayub R.A."/>
            <person name="Colauto N.B."/>
            <person name="Fernandez M.A."/>
            <person name="Fungaro M.H.P."/>
            <person name="Grisard E.C."/>
            <person name="Hungria M."/>
            <person name="Madeira H.M.F."/>
            <person name="Nodari R.O."/>
            <person name="Osaku C.A."/>
            <person name="Petzl-Erler M.L."/>
            <person name="Terenzi H."/>
            <person name="Vieira L.G.E."/>
            <person name="Almeida M.I.M."/>
            <person name="Alves L.R."/>
            <person name="Arantes O.M.N."/>
            <person name="Balsanelli E."/>
            <person name="Barcellos F.G."/>
            <person name="Baura V.A."/>
            <person name="Binde D.R."/>
            <person name="Campo R.J."/>
            <person name="Chubatsu L.S."/>
            <person name="Chueire L.M.O."/>
            <person name="Ciferri R.R."/>
            <person name="Correa L.C."/>
            <person name="da Conceicao Silva J.L."/>
            <person name="Dabul A.N.G."/>
            <person name="Dambros B.P."/>
            <person name="Faoro H."/>
            <person name="Favetti A."/>
            <person name="Friedermann G."/>
            <person name="Furlaneto M.C."/>
            <person name="Gasques L.S."/>
            <person name="Gimenes C.C.T."/>
            <person name="Gioppo N.M.R."/>
            <person name="Glienke-Blanco C."/>
            <person name="Godoy L.P."/>
            <person name="Guerra M.P."/>
            <person name="Karp S."/>
            <person name="Kava-Cordeiro V."/>
            <person name="Margarido V.P."/>
            <person name="Mathioni S.M."/>
            <person name="Menck-Soares M.A."/>
            <person name="Murace N.K."/>
            <person name="Nicolas M.F."/>
            <person name="Oliveira C.E.C."/>
            <person name="Pagnan N.A.B."/>
            <person name="Pamphile J.A."/>
            <person name="Patussi E.V."/>
            <person name="Pereira L.F.P."/>
            <person name="Pereira-Ferrari L."/>
            <person name="Pinto F.G.S."/>
            <person name="Precoma C."/>
            <person name="Prioli A.J."/>
            <person name="Prioli S.M.A.P."/>
            <person name="Raittz R.T."/>
            <person name="Ramos H.J.O."/>
            <person name="Ribeiro E.M.S.F."/>
            <person name="Rigo L.U."/>
            <person name="Rocha C.L.M.S.C."/>
            <person name="Rocha S.N."/>
            <person name="Santos K."/>
            <person name="Satori D."/>
            <person name="Silva A.G."/>
            <person name="Simao R.C.G."/>
            <person name="Soares M.A.M."/>
            <person name="Souza E.M."/>
            <person name="Steffens M.B.R."/>
            <person name="Steindel M."/>
            <person name="Tadra-Sfeir M.Z."/>
            <person name="Takahashi E.K."/>
            <person name="Torres R.A."/>
            <person name="Valle J.S."/>
            <person name="Vernal J.I."/>
            <person name="Vilas-Boas L.A."/>
            <person name="Watanabe M.A.E."/>
            <person name="Weiss V.A."/>
            <person name="Yates M.A."/>
            <person name="Souza E.M."/>
        </authorList>
    </citation>
    <scope>NUCLEOTIDE SEQUENCE [LARGE SCALE GENOMIC DNA]</scope>
    <source>
        <strain evidence="1 2">SmR1</strain>
    </source>
</reference>
<evidence type="ECO:0000313" key="2">
    <source>
        <dbReference type="Proteomes" id="UP000000329"/>
    </source>
</evidence>
<protein>
    <submittedName>
        <fullName evidence="1">Uncharacterized protein</fullName>
    </submittedName>
</protein>
<dbReference type="AlphaFoldDB" id="D8IWI5"/>
<dbReference type="KEGG" id="hse:Hsero_2506"/>
<dbReference type="STRING" id="757424.Hsero_2506"/>
<accession>D8IWI5</accession>
<proteinExistence type="predicted"/>
<dbReference type="HOGENOM" id="CLU_2369018_0_0_4"/>
<dbReference type="EMBL" id="CP002039">
    <property type="protein sequence ID" value="ADJ64005.1"/>
    <property type="molecule type" value="Genomic_DNA"/>
</dbReference>
<name>D8IWI5_HERSS</name>
<organism evidence="1 2">
    <name type="scientific">Herbaspirillum seropedicae (strain SmR1)</name>
    <dbReference type="NCBI Taxonomy" id="757424"/>
    <lineage>
        <taxon>Bacteria</taxon>
        <taxon>Pseudomonadati</taxon>
        <taxon>Pseudomonadota</taxon>
        <taxon>Betaproteobacteria</taxon>
        <taxon>Burkholderiales</taxon>
        <taxon>Oxalobacteraceae</taxon>
        <taxon>Herbaspirillum</taxon>
    </lineage>
</organism>